<dbReference type="InterPro" id="IPR011733">
    <property type="entry name" value="CHP02185_IM"/>
</dbReference>
<feature type="transmembrane region" description="Helical" evidence="1">
    <location>
        <begin position="7"/>
        <end position="28"/>
    </location>
</feature>
<dbReference type="RefSeq" id="WP_275310326.1">
    <property type="nucleotide sequence ID" value="NZ_CP095749.1"/>
</dbReference>
<evidence type="ECO:0000256" key="1">
    <source>
        <dbReference type="SAM" id="Phobius"/>
    </source>
</evidence>
<dbReference type="Proteomes" id="UP001218629">
    <property type="component" value="Chromosome"/>
</dbReference>
<feature type="transmembrane region" description="Helical" evidence="1">
    <location>
        <begin position="151"/>
        <end position="178"/>
    </location>
</feature>
<evidence type="ECO:0000313" key="2">
    <source>
        <dbReference type="EMBL" id="WEB44055.1"/>
    </source>
</evidence>
<sequence length="192" mass="20306">MHFKARDLVSLGVFSAVYLVLYFAINMLASLTPLLQPLTSFATIVICGIVFMLFRARVRSTGMVALMALLLGLLTLLLGHHVITMATALVAGVAAEIVIAAKRASPGVSDVLGYAFFSLWSAGAILPLLFLREDTIAQVRAQMGNAYADTYAGLMTPGVVLAMVASYFVAGLLGGLLGRKMLAKHFVKAGLA</sequence>
<name>A0ABY8AJG3_9ACTN</name>
<dbReference type="Pfam" id="PF09605">
    <property type="entry name" value="Trep_Strep"/>
    <property type="match status" value="1"/>
</dbReference>
<proteinExistence type="predicted"/>
<dbReference type="EMBL" id="CP095749">
    <property type="protein sequence ID" value="WEB44055.1"/>
    <property type="molecule type" value="Genomic_DNA"/>
</dbReference>
<reference evidence="2 3" key="1">
    <citation type="submission" date="2022-03" db="EMBL/GenBank/DDBJ databases">
        <title>Streptomyces yunnanensis P86,complete genome.</title>
        <authorList>
            <person name="Chen S."/>
            <person name="Zhang Q."/>
        </authorList>
    </citation>
    <scope>NUCLEOTIDE SEQUENCE [LARGE SCALE GENOMIC DNA]</scope>
    <source>
        <strain evidence="2 3">P86</strain>
    </source>
</reference>
<evidence type="ECO:0000313" key="3">
    <source>
        <dbReference type="Proteomes" id="UP001218629"/>
    </source>
</evidence>
<gene>
    <name evidence="2" type="ORF">MOV08_35415</name>
</gene>
<keyword evidence="3" id="KW-1185">Reference proteome</keyword>
<protein>
    <submittedName>
        <fullName evidence="2">MptD family putative ECF transporter S component</fullName>
    </submittedName>
</protein>
<keyword evidence="1" id="KW-0812">Transmembrane</keyword>
<keyword evidence="1" id="KW-1133">Transmembrane helix</keyword>
<keyword evidence="1" id="KW-0472">Membrane</keyword>
<feature type="transmembrane region" description="Helical" evidence="1">
    <location>
        <begin position="111"/>
        <end position="131"/>
    </location>
</feature>
<dbReference type="NCBIfam" id="TIGR02185">
    <property type="entry name" value="Trep_Strep"/>
    <property type="match status" value="1"/>
</dbReference>
<organism evidence="2 3">
    <name type="scientific">Streptomyces yunnanensis</name>
    <dbReference type="NCBI Taxonomy" id="156453"/>
    <lineage>
        <taxon>Bacteria</taxon>
        <taxon>Bacillati</taxon>
        <taxon>Actinomycetota</taxon>
        <taxon>Actinomycetes</taxon>
        <taxon>Kitasatosporales</taxon>
        <taxon>Streptomycetaceae</taxon>
        <taxon>Streptomyces</taxon>
    </lineage>
</organism>
<feature type="transmembrane region" description="Helical" evidence="1">
    <location>
        <begin position="34"/>
        <end position="54"/>
    </location>
</feature>
<accession>A0ABY8AJG3</accession>